<feature type="domain" description="R3H" evidence="2">
    <location>
        <begin position="26"/>
        <end position="94"/>
    </location>
</feature>
<dbReference type="PROSITE" id="PS51061">
    <property type="entry name" value="R3H"/>
    <property type="match status" value="1"/>
</dbReference>
<reference evidence="3 4" key="1">
    <citation type="submission" date="2022-07" db="EMBL/GenBank/DDBJ databases">
        <title>Genome-wide signatures of adaptation to extreme environments.</title>
        <authorList>
            <person name="Cho C.H."/>
            <person name="Yoon H.S."/>
        </authorList>
    </citation>
    <scope>NUCLEOTIDE SEQUENCE [LARGE SCALE GENOMIC DNA]</scope>
    <source>
        <strain evidence="3 4">108.79 E11</strain>
    </source>
</reference>
<accession>A0AAV9I8I5</accession>
<dbReference type="Pfam" id="PF01424">
    <property type="entry name" value="R3H"/>
    <property type="match status" value="1"/>
</dbReference>
<dbReference type="GO" id="GO:0003676">
    <property type="term" value="F:nucleic acid binding"/>
    <property type="evidence" value="ECO:0007669"/>
    <property type="project" value="UniProtKB-UniRule"/>
</dbReference>
<dbReference type="PANTHER" id="PTHR15672">
    <property type="entry name" value="CAMP-REGULATED PHOSPHOPROTEIN 21 RELATED R3H DOMAIN CONTAINING PROTEIN"/>
    <property type="match status" value="1"/>
</dbReference>
<name>A0AAV9I8I5_9RHOD</name>
<evidence type="ECO:0000313" key="4">
    <source>
        <dbReference type="Proteomes" id="UP001300502"/>
    </source>
</evidence>
<dbReference type="EMBL" id="JANCYU010000018">
    <property type="protein sequence ID" value="KAK4523670.1"/>
    <property type="molecule type" value="Genomic_DNA"/>
</dbReference>
<comment type="caution">
    <text evidence="3">The sequence shown here is derived from an EMBL/GenBank/DDBJ whole genome shotgun (WGS) entry which is preliminary data.</text>
</comment>
<keyword evidence="1" id="KW-0597">Phosphoprotein</keyword>
<dbReference type="PANTHER" id="PTHR15672:SF8">
    <property type="entry name" value="PROTEIN ENCORE"/>
    <property type="match status" value="1"/>
</dbReference>
<evidence type="ECO:0000313" key="3">
    <source>
        <dbReference type="EMBL" id="KAK4523670.1"/>
    </source>
</evidence>
<evidence type="ECO:0000256" key="1">
    <source>
        <dbReference type="ARBA" id="ARBA00022553"/>
    </source>
</evidence>
<organism evidence="3 4">
    <name type="scientific">Galdieria yellowstonensis</name>
    <dbReference type="NCBI Taxonomy" id="3028027"/>
    <lineage>
        <taxon>Eukaryota</taxon>
        <taxon>Rhodophyta</taxon>
        <taxon>Bangiophyceae</taxon>
        <taxon>Galdieriales</taxon>
        <taxon>Galdieriaceae</taxon>
        <taxon>Galdieria</taxon>
    </lineage>
</organism>
<protein>
    <recommendedName>
        <fullName evidence="2">R3H domain-containing protein</fullName>
    </recommendedName>
</protein>
<dbReference type="InterPro" id="IPR051937">
    <property type="entry name" value="R3H_domain_containing"/>
</dbReference>
<dbReference type="InterPro" id="IPR001374">
    <property type="entry name" value="R3H_dom"/>
</dbReference>
<keyword evidence="4" id="KW-1185">Reference proteome</keyword>
<dbReference type="CDD" id="cd02325">
    <property type="entry name" value="R3H"/>
    <property type="match status" value="1"/>
</dbReference>
<gene>
    <name evidence="3" type="ORF">GAYE_PCTG71G1566</name>
</gene>
<proteinExistence type="predicted"/>
<dbReference type="SMART" id="SM00393">
    <property type="entry name" value="R3H"/>
    <property type="match status" value="1"/>
</dbReference>
<dbReference type="SUPFAM" id="SSF82708">
    <property type="entry name" value="R3H domain"/>
    <property type="match status" value="1"/>
</dbReference>
<sequence>MDPLTTTPEESLDPFLLSVLQNSKNRHTLKKLEETLNQFVLNGELQRLEFPPKGSFQRRIIHRVASRYGLDNMLLAAESNGSNSDKRRLVLLKTEQTKIPSVLLSEYEVKKEVVEQSTTAGACNSNKPLFLKRNMQNQQQNGTHRNFHRSSSFGGIEAGTGNVIRGVTEEEYQKARARIFNSNQVSKYSQVDSKRTVCQQDNWVQSCSANNRCELQVPDSTRPPTQESLGAVVDDKETENDVFDPDFDRSCSRWGATIPLSSCTSHTNQTESYPSRPPVVGNYINSQHSSSKYQNAICTSLKGSSYPSSMMPRNIASEQSLASSYPALQFPNYHLHCSFGDSSQKVTYLPNGSIPTASNEPSIYLSKEPASSYIHEFPPLGRT</sequence>
<dbReference type="AlphaFoldDB" id="A0AAV9I8I5"/>
<dbReference type="Proteomes" id="UP001300502">
    <property type="component" value="Unassembled WGS sequence"/>
</dbReference>
<dbReference type="InterPro" id="IPR036867">
    <property type="entry name" value="R3H_dom_sf"/>
</dbReference>
<dbReference type="Gene3D" id="3.30.1370.50">
    <property type="entry name" value="R3H-like domain"/>
    <property type="match status" value="1"/>
</dbReference>
<evidence type="ECO:0000259" key="2">
    <source>
        <dbReference type="PROSITE" id="PS51061"/>
    </source>
</evidence>